<dbReference type="EC" id="3.2.1.18" evidence="3"/>
<keyword evidence="4" id="KW-0732">Signal</keyword>
<comment type="similarity">
    <text evidence="2">Belongs to the glycosyl hydrolase 33 family.</text>
</comment>
<evidence type="ECO:0000256" key="3">
    <source>
        <dbReference type="ARBA" id="ARBA00012733"/>
    </source>
</evidence>
<dbReference type="PANTHER" id="PTHR10628">
    <property type="entry name" value="SIALIDASE"/>
    <property type="match status" value="1"/>
</dbReference>
<reference evidence="5 6" key="1">
    <citation type="submission" date="2018-11" db="EMBL/GenBank/DDBJ databases">
        <authorList>
            <person name="Na S.W."/>
            <person name="Baik M."/>
        </authorList>
    </citation>
    <scope>NUCLEOTIDE SEQUENCE [LARGE SCALE GENOMIC DNA]</scope>
    <source>
        <strain evidence="5 6">E39</strain>
    </source>
</reference>
<evidence type="ECO:0000256" key="1">
    <source>
        <dbReference type="ARBA" id="ARBA00000427"/>
    </source>
</evidence>
<keyword evidence="6" id="KW-1185">Reference proteome</keyword>
<sequence>MKKTLATLSFVLIAFSAMGQTTLFHTGDGTGAPYRIPAIATAKNGDVIALSDHRPCGNDIGYGLVNILMRVSGDNGATWSAADTVLLGSGKGPDTGYGDACLVADRERNELLLVCVSGDTPYWKSKIDHPQRIVCTHANLDAKTGKWVWNKQPVDLTKQVYEDLLGNRINGLFMGSGRICQSKMVKVGKYYRIYGALCTHGGNFVIYSDDFGYNWKILGSATESCAPKGDEPKCEELPDGSVLLSSRKAKGRYFNVFHYTDVASAQGSWEKAVETDLMPGGITNFGSPTDGEILIVDAVSKSGRKTKLALQSVPAGPGRTNVTIYWKELRVADDYNTAENFASYWPGRYQVSDKGSAYSTMTLQHDGNIGFFYEEEPQWYQMVYKNLSLSEITGGEYTIAYGKKK</sequence>
<dbReference type="InterPro" id="IPR036278">
    <property type="entry name" value="Sialidase_sf"/>
</dbReference>
<gene>
    <name evidence="5" type="ORF">C7Y71_008080</name>
</gene>
<dbReference type="Proteomes" id="UP000249375">
    <property type="component" value="Chromosome"/>
</dbReference>
<dbReference type="KEGG" id="alq:C7Y71_008080"/>
<dbReference type="Gene3D" id="2.120.10.10">
    <property type="match status" value="1"/>
</dbReference>
<dbReference type="SUPFAM" id="SSF50939">
    <property type="entry name" value="Sialidases"/>
    <property type="match status" value="1"/>
</dbReference>
<dbReference type="RefSeq" id="WP_111898047.1">
    <property type="nucleotide sequence ID" value="NZ_CP033459.1"/>
</dbReference>
<organism evidence="5 6">
    <name type="scientific">Pseudoprevotella muciniphila</name>
    <dbReference type="NCBI Taxonomy" id="2133944"/>
    <lineage>
        <taxon>Bacteria</taxon>
        <taxon>Pseudomonadati</taxon>
        <taxon>Bacteroidota</taxon>
        <taxon>Bacteroidia</taxon>
        <taxon>Bacteroidales</taxon>
        <taxon>Prevotellaceae</taxon>
        <taxon>Pseudoprevotella</taxon>
    </lineage>
</organism>
<name>A0A5P8E7F4_9BACT</name>
<accession>A0A5P8E7F4</accession>
<dbReference type="AlphaFoldDB" id="A0A5P8E7F4"/>
<evidence type="ECO:0000256" key="4">
    <source>
        <dbReference type="SAM" id="SignalP"/>
    </source>
</evidence>
<dbReference type="GO" id="GO:0006689">
    <property type="term" value="P:ganglioside catabolic process"/>
    <property type="evidence" value="ECO:0007669"/>
    <property type="project" value="TreeGrafter"/>
</dbReference>
<dbReference type="GO" id="GO:0004308">
    <property type="term" value="F:exo-alpha-sialidase activity"/>
    <property type="evidence" value="ECO:0007669"/>
    <property type="project" value="UniProtKB-EC"/>
</dbReference>
<dbReference type="GO" id="GO:0005737">
    <property type="term" value="C:cytoplasm"/>
    <property type="evidence" value="ECO:0007669"/>
    <property type="project" value="TreeGrafter"/>
</dbReference>
<dbReference type="EMBL" id="CP033459">
    <property type="protein sequence ID" value="QFQ12979.1"/>
    <property type="molecule type" value="Genomic_DNA"/>
</dbReference>
<comment type="catalytic activity">
    <reaction evidence="1">
        <text>Hydrolysis of alpha-(2-&gt;3)-, alpha-(2-&gt;6)-, alpha-(2-&gt;8)- glycosidic linkages of terminal sialic acid residues in oligosaccharides, glycoproteins, glycolipids, colominic acid and synthetic substrates.</text>
        <dbReference type="EC" id="3.2.1.18"/>
    </reaction>
</comment>
<evidence type="ECO:0000313" key="6">
    <source>
        <dbReference type="Proteomes" id="UP000249375"/>
    </source>
</evidence>
<feature type="signal peptide" evidence="4">
    <location>
        <begin position="1"/>
        <end position="19"/>
    </location>
</feature>
<dbReference type="GO" id="GO:0016020">
    <property type="term" value="C:membrane"/>
    <property type="evidence" value="ECO:0007669"/>
    <property type="project" value="TreeGrafter"/>
</dbReference>
<evidence type="ECO:0000256" key="2">
    <source>
        <dbReference type="ARBA" id="ARBA00009348"/>
    </source>
</evidence>
<dbReference type="OrthoDB" id="7294637at2"/>
<feature type="chain" id="PRO_5024441524" description="exo-alpha-sialidase" evidence="4">
    <location>
        <begin position="20"/>
        <end position="405"/>
    </location>
</feature>
<dbReference type="PANTHER" id="PTHR10628:SF30">
    <property type="entry name" value="EXO-ALPHA-SIALIDASE"/>
    <property type="match status" value="1"/>
</dbReference>
<dbReference type="CDD" id="cd15482">
    <property type="entry name" value="Sialidase_non-viral"/>
    <property type="match status" value="1"/>
</dbReference>
<evidence type="ECO:0000313" key="5">
    <source>
        <dbReference type="EMBL" id="QFQ12979.1"/>
    </source>
</evidence>
<dbReference type="GO" id="GO:0009313">
    <property type="term" value="P:oligosaccharide catabolic process"/>
    <property type="evidence" value="ECO:0007669"/>
    <property type="project" value="TreeGrafter"/>
</dbReference>
<protein>
    <recommendedName>
        <fullName evidence="3">exo-alpha-sialidase</fullName>
        <ecNumber evidence="3">3.2.1.18</ecNumber>
    </recommendedName>
</protein>
<proteinExistence type="inferred from homology"/>
<dbReference type="InterPro" id="IPR026856">
    <property type="entry name" value="Sialidase_fam"/>
</dbReference>